<evidence type="ECO:0000256" key="3">
    <source>
        <dbReference type="ARBA" id="ARBA00022801"/>
    </source>
</evidence>
<dbReference type="GO" id="GO:0048046">
    <property type="term" value="C:apoplast"/>
    <property type="evidence" value="ECO:0007669"/>
    <property type="project" value="InterPro"/>
</dbReference>
<dbReference type="PANTHER" id="PTHR31062">
    <property type="entry name" value="XYLOGLUCAN ENDOTRANSGLUCOSYLASE/HYDROLASE PROTEIN 8-RELATED"/>
    <property type="match status" value="1"/>
</dbReference>
<name>A0A803L669_CHEQI</name>
<dbReference type="AlphaFoldDB" id="A0A803L669"/>
<evidence type="ECO:0000256" key="1">
    <source>
        <dbReference type="ARBA" id="ARBA00012152"/>
    </source>
</evidence>
<evidence type="ECO:0000259" key="8">
    <source>
        <dbReference type="Pfam" id="PF06955"/>
    </source>
</evidence>
<dbReference type="EnsemblPlants" id="AUR62007358-RA">
    <property type="protein sequence ID" value="AUR62007358-RA:cds"/>
    <property type="gene ID" value="AUR62007358"/>
</dbReference>
<evidence type="ECO:0000259" key="7">
    <source>
        <dbReference type="Pfam" id="PF00722"/>
    </source>
</evidence>
<keyword evidence="2" id="KW-0808">Transferase</keyword>
<reference evidence="9" key="1">
    <citation type="journal article" date="2017" name="Nature">
        <title>The genome of Chenopodium quinoa.</title>
        <authorList>
            <person name="Jarvis D.E."/>
            <person name="Ho Y.S."/>
            <person name="Lightfoot D.J."/>
            <person name="Schmoeckel S.M."/>
            <person name="Li B."/>
            <person name="Borm T.J.A."/>
            <person name="Ohyanagi H."/>
            <person name="Mineta K."/>
            <person name="Michell C.T."/>
            <person name="Saber N."/>
            <person name="Kharbatia N.M."/>
            <person name="Rupper R.R."/>
            <person name="Sharp A.R."/>
            <person name="Dally N."/>
            <person name="Boughton B.A."/>
            <person name="Woo Y.H."/>
            <person name="Gao G."/>
            <person name="Schijlen E.G.W.M."/>
            <person name="Guo X."/>
            <person name="Momin A.A."/>
            <person name="Negrao S."/>
            <person name="Al-Babili S."/>
            <person name="Gehring C."/>
            <person name="Roessner U."/>
            <person name="Jung C."/>
            <person name="Murphy K."/>
            <person name="Arold S.T."/>
            <person name="Gojobori T."/>
            <person name="van der Linden C.G."/>
            <person name="van Loo E.N."/>
            <person name="Jellen E.N."/>
            <person name="Maughan P.J."/>
            <person name="Tester M."/>
        </authorList>
    </citation>
    <scope>NUCLEOTIDE SEQUENCE [LARGE SCALE GENOMIC DNA]</scope>
    <source>
        <strain evidence="9">cv. PI 614886</strain>
    </source>
</reference>
<reference evidence="9" key="2">
    <citation type="submission" date="2021-03" db="UniProtKB">
        <authorList>
            <consortium name="EnsemblPlants"/>
        </authorList>
    </citation>
    <scope>IDENTIFICATION</scope>
</reference>
<comment type="catalytic activity">
    <reaction evidence="5">
        <text>breaks a beta-(1-&gt;4) bond in the backbone of a xyloglucan and transfers the xyloglucanyl segment on to O-4 of the non-reducing terminal glucose residue of an acceptor, which can be a xyloglucan or an oligosaccharide of xyloglucan.</text>
        <dbReference type="EC" id="2.4.1.207"/>
    </reaction>
</comment>
<dbReference type="InterPro" id="IPR044791">
    <property type="entry name" value="Beta-glucanase/XTH"/>
</dbReference>
<evidence type="ECO:0000256" key="5">
    <source>
        <dbReference type="ARBA" id="ARBA00034022"/>
    </source>
</evidence>
<dbReference type="GO" id="GO:0044042">
    <property type="term" value="P:glucan metabolic process"/>
    <property type="evidence" value="ECO:0007669"/>
    <property type="project" value="InterPro"/>
</dbReference>
<evidence type="ECO:0000313" key="9">
    <source>
        <dbReference type="EnsemblPlants" id="AUR62007358-RA:cds"/>
    </source>
</evidence>
<dbReference type="Gramene" id="AUR62007358-RA">
    <property type="protein sequence ID" value="AUR62007358-RA:cds"/>
    <property type="gene ID" value="AUR62007358"/>
</dbReference>
<dbReference type="Pfam" id="PF00722">
    <property type="entry name" value="Glyco_hydro_16"/>
    <property type="match status" value="1"/>
</dbReference>
<evidence type="ECO:0000256" key="4">
    <source>
        <dbReference type="ARBA" id="ARBA00023295"/>
    </source>
</evidence>
<dbReference type="InterPro" id="IPR010713">
    <property type="entry name" value="XET_C"/>
</dbReference>
<evidence type="ECO:0000256" key="2">
    <source>
        <dbReference type="ARBA" id="ARBA00022679"/>
    </source>
</evidence>
<feature type="compositionally biased region" description="Polar residues" evidence="6">
    <location>
        <begin position="152"/>
        <end position="164"/>
    </location>
</feature>
<keyword evidence="3" id="KW-0378">Hydrolase</keyword>
<evidence type="ECO:0000256" key="6">
    <source>
        <dbReference type="SAM" id="MobiDB-lite"/>
    </source>
</evidence>
<organism evidence="9 10">
    <name type="scientific">Chenopodium quinoa</name>
    <name type="common">Quinoa</name>
    <dbReference type="NCBI Taxonomy" id="63459"/>
    <lineage>
        <taxon>Eukaryota</taxon>
        <taxon>Viridiplantae</taxon>
        <taxon>Streptophyta</taxon>
        <taxon>Embryophyta</taxon>
        <taxon>Tracheophyta</taxon>
        <taxon>Spermatophyta</taxon>
        <taxon>Magnoliopsida</taxon>
        <taxon>eudicotyledons</taxon>
        <taxon>Gunneridae</taxon>
        <taxon>Pentapetalae</taxon>
        <taxon>Caryophyllales</taxon>
        <taxon>Chenopodiaceae</taxon>
        <taxon>Chenopodioideae</taxon>
        <taxon>Atripliceae</taxon>
        <taxon>Chenopodium</taxon>
    </lineage>
</organism>
<dbReference type="GO" id="GO:0004553">
    <property type="term" value="F:hydrolase activity, hydrolyzing O-glycosyl compounds"/>
    <property type="evidence" value="ECO:0007669"/>
    <property type="project" value="InterPro"/>
</dbReference>
<dbReference type="SUPFAM" id="SSF49899">
    <property type="entry name" value="Concanavalin A-like lectins/glucanases"/>
    <property type="match status" value="1"/>
</dbReference>
<keyword evidence="10" id="KW-1185">Reference proteome</keyword>
<dbReference type="OMA" id="ECVIVAS"/>
<evidence type="ECO:0000313" key="10">
    <source>
        <dbReference type="Proteomes" id="UP000596660"/>
    </source>
</evidence>
<sequence>MGSDYPSKPMSLYATIWDASSWATAGGRYKVKYEFEPYVSEFTDFVLDGCAVDPIEQVAGTTSSSDCNAKKEEIENKEFSQITPRGQKAMKWFREKYMYYSYCYDTLRYPVPPPECVIVASEQERFKETGRLKFGSIPKRQRRRRGRGRKQINNVESKELQANM</sequence>
<dbReference type="Gene3D" id="2.60.120.200">
    <property type="match status" value="1"/>
</dbReference>
<feature type="domain" description="GH16" evidence="7">
    <location>
        <begin position="3"/>
        <end position="33"/>
    </location>
</feature>
<feature type="domain" description="Xyloglucan endo-transglycosylase C-terminal" evidence="8">
    <location>
        <begin position="76"/>
        <end position="116"/>
    </location>
</feature>
<dbReference type="EC" id="2.4.1.207" evidence="1"/>
<keyword evidence="4" id="KW-0326">Glycosidase</keyword>
<dbReference type="InterPro" id="IPR000757">
    <property type="entry name" value="Beta-glucanase-like"/>
</dbReference>
<accession>A0A803L669</accession>
<protein>
    <recommendedName>
        <fullName evidence="1">xyloglucan:xyloglucosyl transferase</fullName>
        <ecNumber evidence="1">2.4.1.207</ecNumber>
    </recommendedName>
</protein>
<feature type="region of interest" description="Disordered" evidence="6">
    <location>
        <begin position="138"/>
        <end position="164"/>
    </location>
</feature>
<dbReference type="GO" id="GO:0016762">
    <property type="term" value="F:xyloglucan:xyloglucosyl transferase activity"/>
    <property type="evidence" value="ECO:0007669"/>
    <property type="project" value="UniProtKB-EC"/>
</dbReference>
<proteinExistence type="predicted"/>
<feature type="compositionally biased region" description="Basic residues" evidence="6">
    <location>
        <begin position="139"/>
        <end position="150"/>
    </location>
</feature>
<dbReference type="Proteomes" id="UP000596660">
    <property type="component" value="Unplaced"/>
</dbReference>
<dbReference type="InterPro" id="IPR013320">
    <property type="entry name" value="ConA-like_dom_sf"/>
</dbReference>
<dbReference type="Pfam" id="PF06955">
    <property type="entry name" value="XET_C"/>
    <property type="match status" value="1"/>
</dbReference>